<evidence type="ECO:0008006" key="11">
    <source>
        <dbReference type="Google" id="ProtNLM"/>
    </source>
</evidence>
<feature type="domain" description="Thiamine pyrophosphate enzyme central" evidence="7">
    <location>
        <begin position="193"/>
        <end position="320"/>
    </location>
</feature>
<dbReference type="PANTHER" id="PTHR18968">
    <property type="entry name" value="THIAMINE PYROPHOSPHATE ENZYMES"/>
    <property type="match status" value="1"/>
</dbReference>
<dbReference type="Pfam" id="PF02776">
    <property type="entry name" value="TPP_enzyme_N"/>
    <property type="match status" value="1"/>
</dbReference>
<evidence type="ECO:0000256" key="4">
    <source>
        <dbReference type="ARBA" id="ARBA00022723"/>
    </source>
</evidence>
<keyword evidence="5 6" id="KW-0786">Thiamine pyrophosphate</keyword>
<dbReference type="GO" id="GO:0003984">
    <property type="term" value="F:acetolactate synthase activity"/>
    <property type="evidence" value="ECO:0007669"/>
    <property type="project" value="TreeGrafter"/>
</dbReference>
<comment type="similarity">
    <text evidence="3 6">Belongs to the TPP enzyme family.</text>
</comment>
<dbReference type="FunFam" id="3.40.50.970:FF:000007">
    <property type="entry name" value="Acetolactate synthase"/>
    <property type="match status" value="1"/>
</dbReference>
<dbReference type="PANTHER" id="PTHR18968:SF166">
    <property type="entry name" value="2-HYDROXYACYL-COA LYASE 2"/>
    <property type="match status" value="1"/>
</dbReference>
<evidence type="ECO:0000313" key="10">
    <source>
        <dbReference type="EMBL" id="SVA11768.1"/>
    </source>
</evidence>
<evidence type="ECO:0000256" key="6">
    <source>
        <dbReference type="RuleBase" id="RU362132"/>
    </source>
</evidence>
<comment type="cofactor">
    <cofactor evidence="1">
        <name>Mg(2+)</name>
        <dbReference type="ChEBI" id="CHEBI:18420"/>
    </cofactor>
</comment>
<evidence type="ECO:0000256" key="2">
    <source>
        <dbReference type="ARBA" id="ARBA00001964"/>
    </source>
</evidence>
<feature type="domain" description="Thiamine pyrophosphate enzyme N-terminal TPP-binding" evidence="9">
    <location>
        <begin position="8"/>
        <end position="119"/>
    </location>
</feature>
<evidence type="ECO:0000259" key="9">
    <source>
        <dbReference type="Pfam" id="PF02776"/>
    </source>
</evidence>
<evidence type="ECO:0000256" key="5">
    <source>
        <dbReference type="ARBA" id="ARBA00023052"/>
    </source>
</evidence>
<dbReference type="GO" id="GO:0050660">
    <property type="term" value="F:flavin adenine dinucleotide binding"/>
    <property type="evidence" value="ECO:0007669"/>
    <property type="project" value="TreeGrafter"/>
</dbReference>
<dbReference type="PROSITE" id="PS00187">
    <property type="entry name" value="TPP_ENZYMES"/>
    <property type="match status" value="1"/>
</dbReference>
<dbReference type="InterPro" id="IPR011766">
    <property type="entry name" value="TPP_enzyme_TPP-bd"/>
</dbReference>
<dbReference type="EMBL" id="UINC01004098">
    <property type="protein sequence ID" value="SVA11768.1"/>
    <property type="molecule type" value="Genomic_DNA"/>
</dbReference>
<sequence length="547" mass="59239">MAKVSGNYLIARTLKEEGVDTLFYLMGGPNFDTIMECQDVGIRTIDFRHEQAAAMAAHAYSRVTGKPSVVMAASGPGTLNLLTGVYTASIDCAPMVILGGASAVHEIGRDTFQEVDQVGIMQPLCKYWHRPTMASRFPEVVSTAYRQAQSGRPGPVYIDCGGDVLYEEVEEESVPTPSRALKRTRPVAAFGDIERAMALIANAERPLLFAGGGAFFSGAAPELEKFVDVTSIPFYTAPMSRGLVPEDHAVSFQGARSTAMRESDVVLVVGTRMNWMMNYGQRFAPNAKIIQIDINEAELGHNRDIEMGIFGDAKAVMAQLLELAQQRSPDFSGALESPWIVGLREANEKRMAQTAPLLNSDQTPIHPLRLCKEIDEFLDRDAIVSVDGNEILHFGRQSISTYLPGHRLNSGVTGTMGVGLPYGIGAKVAKPDKQVLVLHGDGSMGMNAMEIDTAVRHNLPVVTVISNNEGWTARTPGKRKPGRELGFTEFDRMAEALHGYGEKVEDPAGIKPALDRAFSSGKPAVVNVRVEPTAAGVSRSWGGSRME</sequence>
<name>A0A381T856_9ZZZZ</name>
<dbReference type="Pfam" id="PF02775">
    <property type="entry name" value="TPP_enzyme_C"/>
    <property type="match status" value="1"/>
</dbReference>
<dbReference type="CDD" id="cd07035">
    <property type="entry name" value="TPP_PYR_POX_like"/>
    <property type="match status" value="1"/>
</dbReference>
<gene>
    <name evidence="10" type="ORF">METZ01_LOCUS64622</name>
</gene>
<dbReference type="InterPro" id="IPR000399">
    <property type="entry name" value="TPP-bd_CS"/>
</dbReference>
<dbReference type="CDD" id="cd02004">
    <property type="entry name" value="TPP_BZL_OCoD_HPCL"/>
    <property type="match status" value="1"/>
</dbReference>
<dbReference type="Gene3D" id="3.40.50.1220">
    <property type="entry name" value="TPP-binding domain"/>
    <property type="match status" value="1"/>
</dbReference>
<dbReference type="Gene3D" id="3.40.50.970">
    <property type="match status" value="2"/>
</dbReference>
<dbReference type="GO" id="GO:0009099">
    <property type="term" value="P:L-valine biosynthetic process"/>
    <property type="evidence" value="ECO:0007669"/>
    <property type="project" value="TreeGrafter"/>
</dbReference>
<dbReference type="GO" id="GO:0005948">
    <property type="term" value="C:acetolactate synthase complex"/>
    <property type="evidence" value="ECO:0007669"/>
    <property type="project" value="TreeGrafter"/>
</dbReference>
<evidence type="ECO:0000256" key="3">
    <source>
        <dbReference type="ARBA" id="ARBA00007812"/>
    </source>
</evidence>
<evidence type="ECO:0000256" key="1">
    <source>
        <dbReference type="ARBA" id="ARBA00001946"/>
    </source>
</evidence>
<accession>A0A381T856</accession>
<dbReference type="GO" id="GO:0000287">
    <property type="term" value="F:magnesium ion binding"/>
    <property type="evidence" value="ECO:0007669"/>
    <property type="project" value="InterPro"/>
</dbReference>
<dbReference type="GO" id="GO:0009097">
    <property type="term" value="P:isoleucine biosynthetic process"/>
    <property type="evidence" value="ECO:0007669"/>
    <property type="project" value="TreeGrafter"/>
</dbReference>
<organism evidence="10">
    <name type="scientific">marine metagenome</name>
    <dbReference type="NCBI Taxonomy" id="408172"/>
    <lineage>
        <taxon>unclassified sequences</taxon>
        <taxon>metagenomes</taxon>
        <taxon>ecological metagenomes</taxon>
    </lineage>
</organism>
<dbReference type="AlphaFoldDB" id="A0A381T856"/>
<dbReference type="InterPro" id="IPR012001">
    <property type="entry name" value="Thiamin_PyroP_enz_TPP-bd_dom"/>
</dbReference>
<evidence type="ECO:0000259" key="8">
    <source>
        <dbReference type="Pfam" id="PF02775"/>
    </source>
</evidence>
<protein>
    <recommendedName>
        <fullName evidence="11">Thiamine pyrophosphate-binding protein</fullName>
    </recommendedName>
</protein>
<dbReference type="SUPFAM" id="SSF52467">
    <property type="entry name" value="DHS-like NAD/FAD-binding domain"/>
    <property type="match status" value="1"/>
</dbReference>
<reference evidence="10" key="1">
    <citation type="submission" date="2018-05" db="EMBL/GenBank/DDBJ databases">
        <authorList>
            <person name="Lanie J.A."/>
            <person name="Ng W.-L."/>
            <person name="Kazmierczak K.M."/>
            <person name="Andrzejewski T.M."/>
            <person name="Davidsen T.M."/>
            <person name="Wayne K.J."/>
            <person name="Tettelin H."/>
            <person name="Glass J.I."/>
            <person name="Rusch D."/>
            <person name="Podicherti R."/>
            <person name="Tsui H.-C.T."/>
            <person name="Winkler M.E."/>
        </authorList>
    </citation>
    <scope>NUCLEOTIDE SEQUENCE</scope>
</reference>
<comment type="cofactor">
    <cofactor evidence="2">
        <name>thiamine diphosphate</name>
        <dbReference type="ChEBI" id="CHEBI:58937"/>
    </cofactor>
</comment>
<dbReference type="SUPFAM" id="SSF52518">
    <property type="entry name" value="Thiamin diphosphate-binding fold (THDP-binding)"/>
    <property type="match status" value="2"/>
</dbReference>
<dbReference type="InterPro" id="IPR029061">
    <property type="entry name" value="THDP-binding"/>
</dbReference>
<keyword evidence="4" id="KW-0479">Metal-binding</keyword>
<dbReference type="InterPro" id="IPR012000">
    <property type="entry name" value="Thiamin_PyroP_enz_cen_dom"/>
</dbReference>
<dbReference type="GO" id="GO:0030976">
    <property type="term" value="F:thiamine pyrophosphate binding"/>
    <property type="evidence" value="ECO:0007669"/>
    <property type="project" value="InterPro"/>
</dbReference>
<evidence type="ECO:0000259" key="7">
    <source>
        <dbReference type="Pfam" id="PF00205"/>
    </source>
</evidence>
<proteinExistence type="inferred from homology"/>
<feature type="domain" description="Thiamine pyrophosphate enzyme TPP-binding" evidence="8">
    <location>
        <begin position="399"/>
        <end position="528"/>
    </location>
</feature>
<dbReference type="Pfam" id="PF00205">
    <property type="entry name" value="TPP_enzyme_M"/>
    <property type="match status" value="1"/>
</dbReference>
<dbReference type="InterPro" id="IPR029035">
    <property type="entry name" value="DHS-like_NAD/FAD-binding_dom"/>
</dbReference>
<dbReference type="InterPro" id="IPR045229">
    <property type="entry name" value="TPP_enz"/>
</dbReference>